<dbReference type="PROSITE" id="PS50222">
    <property type="entry name" value="EF_HAND_2"/>
    <property type="match status" value="6"/>
</dbReference>
<dbReference type="EMBL" id="CAUYUJ010008265">
    <property type="protein sequence ID" value="CAK0823426.1"/>
    <property type="molecule type" value="Genomic_DNA"/>
</dbReference>
<dbReference type="InterPro" id="IPR011992">
    <property type="entry name" value="EF-hand-dom_pair"/>
</dbReference>
<keyword evidence="4" id="KW-1185">Reference proteome</keyword>
<feature type="domain" description="EF-hand" evidence="2">
    <location>
        <begin position="343"/>
        <end position="373"/>
    </location>
</feature>
<evidence type="ECO:0000313" key="4">
    <source>
        <dbReference type="Proteomes" id="UP001189429"/>
    </source>
</evidence>
<dbReference type="SMART" id="SM00054">
    <property type="entry name" value="EFh"/>
    <property type="match status" value="8"/>
</dbReference>
<feature type="domain" description="EF-hand" evidence="2">
    <location>
        <begin position="422"/>
        <end position="452"/>
    </location>
</feature>
<sequence length="645" mass="69991">GGKPRIGYSEFVGHFEDACMLRKIWRRIDADGSNEISKLEVIAAVNKDPEVAALLLPGVSVASRELDLGAVDAAFNDMSGGKNRVDYSEFVGHLRDACALRHIWRRIDADGSNEISKLEFIAAIHKEPEVAEILLPGVDTGSALSRELNFEAVDAAFDDIAGGKPRVGYAEFVDHFRDACMLRNLWRRIDTDASNEISKLELIAAVNKDTEVAALLFPGVSPVSRELNFEAVDAVFDSMSGGKSRVGYPEFVDHLRDACMLRNIWRRIDADGSNSISKLEFIAAIHKDPEVASLLLPGVDIGSALSRELNFEAMDVAFDGIAGGKPRVGYAEFVDHFRDACTLRNIWRRIDTDGSNEISKLEVIAAVNKDPEVAALLFPGASPVRRELNFEAVDAAFDEIAGGKSRVGYPEFVNHLRHACALRSIWRRIDADGSNSISKLEFIAAVHKESEVAAVLLPGVDTGSALSRELNFKALDEAFDNIAGGKPRVGYSEFVDHFRDALSLRSIWRRIDADGSNEISKLEVIAAINKDPEVAALLLPGASPVRRELDFGAVDAAFDEIAGGKSKSRVGYSEFVDHLRDACALRSIWRRIDADGSNSISKLEFIAATHKDPEVASVLLPGVDTGALTGGFEAVDAAFDGIAGG</sequence>
<dbReference type="Gene3D" id="1.10.238.10">
    <property type="entry name" value="EF-hand"/>
    <property type="match status" value="4"/>
</dbReference>
<proteinExistence type="predicted"/>
<feature type="non-terminal residue" evidence="3">
    <location>
        <position position="645"/>
    </location>
</feature>
<organism evidence="3 4">
    <name type="scientific">Prorocentrum cordatum</name>
    <dbReference type="NCBI Taxonomy" id="2364126"/>
    <lineage>
        <taxon>Eukaryota</taxon>
        <taxon>Sar</taxon>
        <taxon>Alveolata</taxon>
        <taxon>Dinophyceae</taxon>
        <taxon>Prorocentrales</taxon>
        <taxon>Prorocentraceae</taxon>
        <taxon>Prorocentrum</taxon>
    </lineage>
</organism>
<gene>
    <name evidence="3" type="ORF">PCOR1329_LOCUS24134</name>
</gene>
<dbReference type="InterPro" id="IPR018247">
    <property type="entry name" value="EF_Hand_1_Ca_BS"/>
</dbReference>
<dbReference type="SUPFAM" id="SSF47473">
    <property type="entry name" value="EF-hand"/>
    <property type="match status" value="4"/>
</dbReference>
<dbReference type="PANTHER" id="PTHR23064">
    <property type="entry name" value="TROPONIN"/>
    <property type="match status" value="1"/>
</dbReference>
<feature type="non-terminal residue" evidence="3">
    <location>
        <position position="1"/>
    </location>
</feature>
<name>A0ABN9RY69_9DINO</name>
<comment type="caution">
    <text evidence="3">The sequence shown here is derived from an EMBL/GenBank/DDBJ whole genome shotgun (WGS) entry which is preliminary data.</text>
</comment>
<dbReference type="InterPro" id="IPR052591">
    <property type="entry name" value="CML21-like"/>
</dbReference>
<protein>
    <recommendedName>
        <fullName evidence="2">EF-hand domain-containing protein</fullName>
    </recommendedName>
</protein>
<evidence type="ECO:0000256" key="1">
    <source>
        <dbReference type="ARBA" id="ARBA00022837"/>
    </source>
</evidence>
<feature type="domain" description="EF-hand" evidence="2">
    <location>
        <begin position="21"/>
        <end position="51"/>
    </location>
</feature>
<reference evidence="3" key="1">
    <citation type="submission" date="2023-10" db="EMBL/GenBank/DDBJ databases">
        <authorList>
            <person name="Chen Y."/>
            <person name="Shah S."/>
            <person name="Dougan E. K."/>
            <person name="Thang M."/>
            <person name="Chan C."/>
        </authorList>
    </citation>
    <scope>NUCLEOTIDE SEQUENCE [LARGE SCALE GENOMIC DNA]</scope>
</reference>
<dbReference type="Proteomes" id="UP001189429">
    <property type="component" value="Unassembled WGS sequence"/>
</dbReference>
<accession>A0ABN9RY69</accession>
<feature type="domain" description="EF-hand" evidence="2">
    <location>
        <begin position="261"/>
        <end position="291"/>
    </location>
</feature>
<evidence type="ECO:0000313" key="3">
    <source>
        <dbReference type="EMBL" id="CAK0823426.1"/>
    </source>
</evidence>
<evidence type="ECO:0000259" key="2">
    <source>
        <dbReference type="PROSITE" id="PS50222"/>
    </source>
</evidence>
<dbReference type="InterPro" id="IPR002048">
    <property type="entry name" value="EF_hand_dom"/>
</dbReference>
<feature type="domain" description="EF-hand" evidence="2">
    <location>
        <begin position="100"/>
        <end position="130"/>
    </location>
</feature>
<feature type="domain" description="EF-hand" evidence="2">
    <location>
        <begin position="499"/>
        <end position="534"/>
    </location>
</feature>
<keyword evidence="1" id="KW-0106">Calcium</keyword>
<dbReference type="PROSITE" id="PS00018">
    <property type="entry name" value="EF_HAND_1"/>
    <property type="match status" value="8"/>
</dbReference>